<dbReference type="SUPFAM" id="SSF81296">
    <property type="entry name" value="E set domains"/>
    <property type="match status" value="1"/>
</dbReference>
<feature type="domain" description="Ig-like SoxY" evidence="3">
    <location>
        <begin position="56"/>
        <end position="160"/>
    </location>
</feature>
<dbReference type="Pfam" id="PF13501">
    <property type="entry name" value="SoxY"/>
    <property type="match status" value="1"/>
</dbReference>
<dbReference type="Gene3D" id="2.60.40.2470">
    <property type="entry name" value="SoxY domain"/>
    <property type="match status" value="1"/>
</dbReference>
<dbReference type="EMBL" id="MTSM01000008">
    <property type="protein sequence ID" value="OPX55547.1"/>
    <property type="molecule type" value="Genomic_DNA"/>
</dbReference>
<dbReference type="OrthoDB" id="5343309at2"/>
<dbReference type="RefSeq" id="WP_078745105.1">
    <property type="nucleotide sequence ID" value="NZ_FUXG01000008.1"/>
</dbReference>
<evidence type="ECO:0000313" key="5">
    <source>
        <dbReference type="Proteomes" id="UP000191418"/>
    </source>
</evidence>
<keyword evidence="5" id="KW-1185">Reference proteome</keyword>
<name>A0A1T4PHF0_9GAMM</name>
<dbReference type="Proteomes" id="UP000191418">
    <property type="component" value="Unassembled WGS sequence"/>
</dbReference>
<accession>A0A1T4PHF0</accession>
<evidence type="ECO:0000259" key="2">
    <source>
        <dbReference type="Pfam" id="PF08770"/>
    </source>
</evidence>
<evidence type="ECO:0000313" key="4">
    <source>
        <dbReference type="EMBL" id="OPX55547.1"/>
    </source>
</evidence>
<proteinExistence type="predicted"/>
<dbReference type="InterPro" id="IPR014756">
    <property type="entry name" value="Ig_E-set"/>
</dbReference>
<dbReference type="STRING" id="64969.SAMN02745127_01498"/>
<feature type="domain" description="Sulphur oxidation protein SoxZ" evidence="2">
    <location>
        <begin position="191"/>
        <end position="266"/>
    </location>
</feature>
<dbReference type="InterPro" id="IPR038162">
    <property type="entry name" value="SoxY_sf"/>
</dbReference>
<organism evidence="4 5">
    <name type="scientific">Oceanospirillum multiglobuliferum</name>
    <dbReference type="NCBI Taxonomy" id="64969"/>
    <lineage>
        <taxon>Bacteria</taxon>
        <taxon>Pseudomonadati</taxon>
        <taxon>Pseudomonadota</taxon>
        <taxon>Gammaproteobacteria</taxon>
        <taxon>Oceanospirillales</taxon>
        <taxon>Oceanospirillaceae</taxon>
        <taxon>Oceanospirillum</taxon>
    </lineage>
</organism>
<evidence type="ECO:0000256" key="1">
    <source>
        <dbReference type="SAM" id="SignalP"/>
    </source>
</evidence>
<dbReference type="Gene3D" id="2.60.40.10">
    <property type="entry name" value="Immunoglobulins"/>
    <property type="match status" value="1"/>
</dbReference>
<reference evidence="4 5" key="1">
    <citation type="submission" date="2017-01" db="EMBL/GenBank/DDBJ databases">
        <title>Genome Sequencing of a Marine Spirillum, Oceanospirillum multiglobuliferum ATCC 33336, from Japan.</title>
        <authorList>
            <person name="Carney J.G."/>
            <person name="Trachtenberg A.M."/>
            <person name="Rheaume B.A."/>
            <person name="Linnane J.D."/>
            <person name="Pitts N.L."/>
            <person name="Mykles D.L."/>
            <person name="Maclea K.S."/>
        </authorList>
    </citation>
    <scope>NUCLEOTIDE SEQUENCE [LARGE SCALE GENOMIC DNA]</scope>
    <source>
        <strain evidence="4 5">ATCC 33336</strain>
    </source>
</reference>
<dbReference type="Pfam" id="PF08770">
    <property type="entry name" value="SoxZ"/>
    <property type="match status" value="1"/>
</dbReference>
<feature type="signal peptide" evidence="1">
    <location>
        <begin position="1"/>
        <end position="26"/>
    </location>
</feature>
<comment type="caution">
    <text evidence="4">The sequence shown here is derived from an EMBL/GenBank/DDBJ whole genome shotgun (WGS) entry which is preliminary data.</text>
</comment>
<keyword evidence="1" id="KW-0732">Signal</keyword>
<dbReference type="InterPro" id="IPR014880">
    <property type="entry name" value="SoxZ_dom"/>
</dbReference>
<dbReference type="InterPro" id="IPR013783">
    <property type="entry name" value="Ig-like_fold"/>
</dbReference>
<dbReference type="InterPro" id="IPR032711">
    <property type="entry name" value="SoxY"/>
</dbReference>
<dbReference type="NCBIfam" id="TIGR04557">
    <property type="entry name" value="fuse_rel_SoxYZ"/>
    <property type="match status" value="1"/>
</dbReference>
<protein>
    <submittedName>
        <fullName evidence="4">Quinoprotein dehydrogenase-associated SoxYZ-like carrier</fullName>
    </submittedName>
</protein>
<dbReference type="InterPro" id="IPR030831">
    <property type="entry name" value="Fuse-rel_SoxYZ"/>
</dbReference>
<sequence length="290" mass="32020">MLKQKLRDSCLLLTLSGVLGSGVAYSDNHSLNAESHAPTTQNANPLMDVMWDFMREQFIGSQPWQYSDQVKITLPSFAEDSTQVPVMVSANIPQAQQLILFADLNPIQKIAQYQVQQGELPDVALQFRVQQATPVHALVQDQTGLWHVGRAYVDAAGGGCSAPKVAANNEDWSSNLGQVNGRLFQNANQQRLKVQIFHPMDTGLIDGTPAFWLNEIEVQNEQGTALGLLRLSEPVSANPRLTLNFKQVQNQGLQLSMRDNDGNHFQSPLYQSAVNSNALETTTQHSKGER</sequence>
<evidence type="ECO:0000259" key="3">
    <source>
        <dbReference type="Pfam" id="PF13501"/>
    </source>
</evidence>
<gene>
    <name evidence="4" type="ORF">BTE48_07950</name>
</gene>
<feature type="chain" id="PRO_5012301204" evidence="1">
    <location>
        <begin position="27"/>
        <end position="290"/>
    </location>
</feature>
<dbReference type="AlphaFoldDB" id="A0A1T4PHF0"/>